<reference evidence="2" key="1">
    <citation type="submission" date="2019-08" db="EMBL/GenBank/DDBJ databases">
        <authorList>
            <person name="Kucharzyk K."/>
            <person name="Murdoch R.W."/>
            <person name="Higgins S."/>
            <person name="Loffler F."/>
        </authorList>
    </citation>
    <scope>NUCLEOTIDE SEQUENCE</scope>
</reference>
<dbReference type="AlphaFoldDB" id="A0A645FHN5"/>
<name>A0A645FHN5_9ZZZZ</name>
<evidence type="ECO:0000256" key="1">
    <source>
        <dbReference type="SAM" id="MobiDB-lite"/>
    </source>
</evidence>
<sequence>MPNGLRRSRSTARLPIQPPLHPHIRLPRQVFQTRFPNCRPIRSRMDIPSQVGILLSVEEGTHLLHPVKLQATELSMPSGRPSSPMTSLMLPPHQTRRLRRLSTHRAMTRCRACPQSRKKQGMCLPAGIPPPMEEEPPSLPIHSSQGISPYTQDGPHRLPSTVEVPTPMLLLRRNWSTRPQAATR</sequence>
<feature type="compositionally biased region" description="Basic residues" evidence="1">
    <location>
        <begin position="1"/>
        <end position="10"/>
    </location>
</feature>
<feature type="compositionally biased region" description="Polar residues" evidence="1">
    <location>
        <begin position="141"/>
        <end position="151"/>
    </location>
</feature>
<comment type="caution">
    <text evidence="2">The sequence shown here is derived from an EMBL/GenBank/DDBJ whole genome shotgun (WGS) entry which is preliminary data.</text>
</comment>
<dbReference type="EMBL" id="VSSQ01059613">
    <property type="protein sequence ID" value="MPN13146.1"/>
    <property type="molecule type" value="Genomic_DNA"/>
</dbReference>
<gene>
    <name evidence="2" type="ORF">SDC9_160466</name>
</gene>
<feature type="region of interest" description="Disordered" evidence="1">
    <location>
        <begin position="1"/>
        <end position="21"/>
    </location>
</feature>
<feature type="region of interest" description="Disordered" evidence="1">
    <location>
        <begin position="134"/>
        <end position="165"/>
    </location>
</feature>
<proteinExistence type="predicted"/>
<protein>
    <submittedName>
        <fullName evidence="2">Uncharacterized protein</fullName>
    </submittedName>
</protein>
<accession>A0A645FHN5</accession>
<evidence type="ECO:0000313" key="2">
    <source>
        <dbReference type="EMBL" id="MPN13146.1"/>
    </source>
</evidence>
<organism evidence="2">
    <name type="scientific">bioreactor metagenome</name>
    <dbReference type="NCBI Taxonomy" id="1076179"/>
    <lineage>
        <taxon>unclassified sequences</taxon>
        <taxon>metagenomes</taxon>
        <taxon>ecological metagenomes</taxon>
    </lineage>
</organism>